<dbReference type="GO" id="GO:0003700">
    <property type="term" value="F:DNA-binding transcription factor activity"/>
    <property type="evidence" value="ECO:0007669"/>
    <property type="project" value="TreeGrafter"/>
</dbReference>
<keyword evidence="2" id="KW-0805">Transcription regulation</keyword>
<feature type="DNA-binding region" description="H-T-H motif" evidence="5">
    <location>
        <begin position="33"/>
        <end position="52"/>
    </location>
</feature>
<dbReference type="AlphaFoldDB" id="Q67QU7"/>
<evidence type="ECO:0000256" key="1">
    <source>
        <dbReference type="ARBA" id="ARBA00022491"/>
    </source>
</evidence>
<keyword evidence="4" id="KW-0804">Transcription</keyword>
<gene>
    <name evidence="7" type="ordered locus">STH961</name>
</gene>
<dbReference type="PROSITE" id="PS01081">
    <property type="entry name" value="HTH_TETR_1"/>
    <property type="match status" value="1"/>
</dbReference>
<dbReference type="PANTHER" id="PTHR30055">
    <property type="entry name" value="HTH-TYPE TRANSCRIPTIONAL REGULATOR RUTR"/>
    <property type="match status" value="1"/>
</dbReference>
<dbReference type="PRINTS" id="PR00455">
    <property type="entry name" value="HTHTETR"/>
</dbReference>
<dbReference type="Gene3D" id="1.10.357.10">
    <property type="entry name" value="Tetracycline Repressor, domain 2"/>
    <property type="match status" value="1"/>
</dbReference>
<dbReference type="HOGENOM" id="CLU_069356_15_12_9"/>
<evidence type="ECO:0000256" key="3">
    <source>
        <dbReference type="ARBA" id="ARBA00023125"/>
    </source>
</evidence>
<dbReference type="RefSeq" id="WP_011195093.1">
    <property type="nucleotide sequence ID" value="NC_006177.1"/>
</dbReference>
<dbReference type="PROSITE" id="PS50977">
    <property type="entry name" value="HTH_TETR_2"/>
    <property type="match status" value="1"/>
</dbReference>
<evidence type="ECO:0000256" key="5">
    <source>
        <dbReference type="PROSITE-ProRule" id="PRU00335"/>
    </source>
</evidence>
<dbReference type="InterPro" id="IPR039538">
    <property type="entry name" value="BetI_C"/>
</dbReference>
<evidence type="ECO:0000313" key="7">
    <source>
        <dbReference type="EMBL" id="BAD39946.1"/>
    </source>
</evidence>
<dbReference type="Proteomes" id="UP000000417">
    <property type="component" value="Chromosome"/>
</dbReference>
<dbReference type="Pfam" id="PF13977">
    <property type="entry name" value="TetR_C_6"/>
    <property type="match status" value="1"/>
</dbReference>
<evidence type="ECO:0000256" key="2">
    <source>
        <dbReference type="ARBA" id="ARBA00023015"/>
    </source>
</evidence>
<evidence type="ECO:0000259" key="6">
    <source>
        <dbReference type="PROSITE" id="PS50977"/>
    </source>
</evidence>
<dbReference type="KEGG" id="sth:STH961"/>
<dbReference type="OrthoDB" id="494991at2"/>
<name>Q67QU7_SYMTH</name>
<protein>
    <submittedName>
        <fullName evidence="7">TetR family transcriptional regulator</fullName>
    </submittedName>
</protein>
<dbReference type="eggNOG" id="COG1309">
    <property type="taxonomic scope" value="Bacteria"/>
</dbReference>
<keyword evidence="3 5" id="KW-0238">DNA-binding</keyword>
<dbReference type="SUPFAM" id="SSF48498">
    <property type="entry name" value="Tetracyclin repressor-like, C-terminal domain"/>
    <property type="match status" value="1"/>
</dbReference>
<dbReference type="STRING" id="292459.STH961"/>
<dbReference type="InterPro" id="IPR023772">
    <property type="entry name" value="DNA-bd_HTH_TetR-type_CS"/>
</dbReference>
<dbReference type="InterPro" id="IPR001647">
    <property type="entry name" value="HTH_TetR"/>
</dbReference>
<sequence>MPRVSPAHMERRREAILNAAMEVFIAKGYQVATVGDIAQQAGLSVGAIYRYFPTKADLMLALVRERLGRAPALFARLTARVEDPWERLVRCVELFTAALRVRHPGTGRLLLVTMAEAVQNGEVRRGLHDRFAGLADYVAGIIAEGVARGRFRPDVDPRTVAALLLSMADGVAVYWVTGAPDLELNAMGQSLVAMLRSYLLPEPLLKE</sequence>
<accession>Q67QU7</accession>
<dbReference type="PANTHER" id="PTHR30055:SF175">
    <property type="entry name" value="HTH-TYPE TRANSCRIPTIONAL REPRESSOR KSTR2"/>
    <property type="match status" value="1"/>
</dbReference>
<evidence type="ECO:0000313" key="8">
    <source>
        <dbReference type="Proteomes" id="UP000000417"/>
    </source>
</evidence>
<reference evidence="7 8" key="1">
    <citation type="journal article" date="2004" name="Nucleic Acids Res.">
        <title>Genome sequence of Symbiobacterium thermophilum, an uncultivable bacterium that depends on microbial commensalism.</title>
        <authorList>
            <person name="Ueda K."/>
            <person name="Yamashita A."/>
            <person name="Ishikawa J."/>
            <person name="Shimada M."/>
            <person name="Watsuji T."/>
            <person name="Morimura K."/>
            <person name="Ikeda H."/>
            <person name="Hattori M."/>
            <person name="Beppu T."/>
        </authorList>
    </citation>
    <scope>NUCLEOTIDE SEQUENCE [LARGE SCALE GENOMIC DNA]</scope>
    <source>
        <strain evidence="8">T / IAM 14863</strain>
    </source>
</reference>
<keyword evidence="8" id="KW-1185">Reference proteome</keyword>
<organism evidence="7 8">
    <name type="scientific">Symbiobacterium thermophilum (strain DSM 24528 / JCM 14929 / IAM 14863 / T)</name>
    <dbReference type="NCBI Taxonomy" id="292459"/>
    <lineage>
        <taxon>Bacteria</taxon>
        <taxon>Bacillati</taxon>
        <taxon>Bacillota</taxon>
        <taxon>Clostridia</taxon>
        <taxon>Eubacteriales</taxon>
        <taxon>Symbiobacteriaceae</taxon>
        <taxon>Symbiobacterium</taxon>
    </lineage>
</organism>
<keyword evidence="1" id="KW-0678">Repressor</keyword>
<dbReference type="InterPro" id="IPR036271">
    <property type="entry name" value="Tet_transcr_reg_TetR-rel_C_sf"/>
</dbReference>
<proteinExistence type="predicted"/>
<evidence type="ECO:0000256" key="4">
    <source>
        <dbReference type="ARBA" id="ARBA00023163"/>
    </source>
</evidence>
<dbReference type="GO" id="GO:0000976">
    <property type="term" value="F:transcription cis-regulatory region binding"/>
    <property type="evidence" value="ECO:0007669"/>
    <property type="project" value="TreeGrafter"/>
</dbReference>
<dbReference type="InterPro" id="IPR050109">
    <property type="entry name" value="HTH-type_TetR-like_transc_reg"/>
</dbReference>
<dbReference type="SUPFAM" id="SSF46689">
    <property type="entry name" value="Homeodomain-like"/>
    <property type="match status" value="1"/>
</dbReference>
<dbReference type="EMBL" id="AP006840">
    <property type="protein sequence ID" value="BAD39946.1"/>
    <property type="molecule type" value="Genomic_DNA"/>
</dbReference>
<dbReference type="Pfam" id="PF00440">
    <property type="entry name" value="TetR_N"/>
    <property type="match status" value="1"/>
</dbReference>
<dbReference type="InterPro" id="IPR009057">
    <property type="entry name" value="Homeodomain-like_sf"/>
</dbReference>
<feature type="domain" description="HTH tetR-type" evidence="6">
    <location>
        <begin position="10"/>
        <end position="70"/>
    </location>
</feature>